<dbReference type="Proteomes" id="UP001158067">
    <property type="component" value="Unassembled WGS sequence"/>
</dbReference>
<protein>
    <submittedName>
        <fullName evidence="3">Uncharacterized protein</fullName>
    </submittedName>
</protein>
<feature type="compositionally biased region" description="Polar residues" evidence="1">
    <location>
        <begin position="151"/>
        <end position="168"/>
    </location>
</feature>
<feature type="region of interest" description="Disordered" evidence="1">
    <location>
        <begin position="96"/>
        <end position="135"/>
    </location>
</feature>
<evidence type="ECO:0000313" key="4">
    <source>
        <dbReference type="Proteomes" id="UP001158067"/>
    </source>
</evidence>
<evidence type="ECO:0000256" key="1">
    <source>
        <dbReference type="SAM" id="MobiDB-lite"/>
    </source>
</evidence>
<reference evidence="3 4" key="1">
    <citation type="submission" date="2017-05" db="EMBL/GenBank/DDBJ databases">
        <authorList>
            <person name="Varghese N."/>
            <person name="Submissions S."/>
        </authorList>
    </citation>
    <scope>NUCLEOTIDE SEQUENCE [LARGE SCALE GENOMIC DNA]</scope>
    <source>
        <strain evidence="3 4">DSM 25457</strain>
    </source>
</reference>
<feature type="compositionally biased region" description="Polar residues" evidence="1">
    <location>
        <begin position="122"/>
        <end position="135"/>
    </location>
</feature>
<feature type="chain" id="PRO_5045699417" evidence="2">
    <location>
        <begin position="24"/>
        <end position="697"/>
    </location>
</feature>
<organism evidence="3 4">
    <name type="scientific">Neorhodopirellula lusitana</name>
    <dbReference type="NCBI Taxonomy" id="445327"/>
    <lineage>
        <taxon>Bacteria</taxon>
        <taxon>Pseudomonadati</taxon>
        <taxon>Planctomycetota</taxon>
        <taxon>Planctomycetia</taxon>
        <taxon>Pirellulales</taxon>
        <taxon>Pirellulaceae</taxon>
        <taxon>Neorhodopirellula</taxon>
    </lineage>
</organism>
<feature type="signal peptide" evidence="2">
    <location>
        <begin position="1"/>
        <end position="23"/>
    </location>
</feature>
<evidence type="ECO:0000313" key="3">
    <source>
        <dbReference type="EMBL" id="SMP69863.1"/>
    </source>
</evidence>
<proteinExistence type="predicted"/>
<keyword evidence="2" id="KW-0732">Signal</keyword>
<keyword evidence="4" id="KW-1185">Reference proteome</keyword>
<name>A0ABY1QHX8_9BACT</name>
<gene>
    <name evidence="3" type="ORF">SAMN06265222_112116</name>
</gene>
<dbReference type="RefSeq" id="WP_283434252.1">
    <property type="nucleotide sequence ID" value="NZ_FXUG01000012.1"/>
</dbReference>
<evidence type="ECO:0000256" key="2">
    <source>
        <dbReference type="SAM" id="SignalP"/>
    </source>
</evidence>
<dbReference type="EMBL" id="FXUG01000012">
    <property type="protein sequence ID" value="SMP69863.1"/>
    <property type="molecule type" value="Genomic_DNA"/>
</dbReference>
<feature type="region of interest" description="Disordered" evidence="1">
    <location>
        <begin position="151"/>
        <end position="177"/>
    </location>
</feature>
<comment type="caution">
    <text evidence="3">The sequence shown here is derived from an EMBL/GenBank/DDBJ whole genome shotgun (WGS) entry which is preliminary data.</text>
</comment>
<sequence>MNFNVLRSVAATLSVGVCTIASAQYGPAPQGPYGYGAPQQQAQTSQLGVPQTTAVQSYGASNYQQPQYQAQPQQAANNYQAPAKWNSFGVNNGPALFQPASTGNHSDLLPTPEAIPTPAPNYGSQQHSSPAVQQSVPAQYTVQPQYSGQIQNSASVQHSAPMQHSAPVQHQGPVAQGNVSYGAPVPDAYCESCNQAPVQSQFAQAASQPWEGVSYAAQSCGMPVAAPTRAPLFPWFGSFDLLFFNMETSSQTRNTVSLYSAADPTRPYLPYLNTGQLDPSSQVGYDLSFGRYLGCGQYGLGVSYFNWDPDAEVVNSPIYMPEDSIPDGGGGGAMRASGMPQYNGAQMNYMYDNGGGGGYIGLDTDNSGAYDANDDYVSVYDMIDGRAGQGALNGADGTAGTGDDDLNAAPLGAGTSSYAEAVRVRARRDVDIQGVELNLFSFGLMGAQRASAMGGGFSGLGSMFRGAGYGGVGGYGGGYGSCGPNQCQPCGDPCAQSCGPKYGFGGAAGPLVRPCNGKVQIVTSHGLRWFQFKDSLDFAYDVDGRAGYTMHDIYDTTSTENDLLGYQFGSRLIYCLHNRVNLNVGGKFGIYGNQAEFRHRLGSQDRVAYLGAMPDQAIDFHSKDTVLSTLGELDLGLGIRITNGWTARGGYRLMGVTGVASADDYSRDYSSVASASTLNADSSLLLHGAYIGADFNF</sequence>
<accession>A0ABY1QHX8</accession>